<sequence>MKRFIAILAAPGVKGAVKDAAPTQLVTVTFPGAERKGAVIPAESAPVHNVTGFVGKSKDNVLDRWLDWLVRASGSEPVFLIIVIDLLVWALLGIPFGGLEVWAVVISDAQAIISYIFNSLLMRQQLNGYDTILRVSASLRSRNLSHRRMLREILRSGQYKIPSTAELNSNQTESTAQLPTENWVGRISTLTSRILGHFATVCLYWVGIIIWISFGQYSGWSNEWQLHINSATSGLMVLIFAFLANIREHHNTYIERCLNSIFEVDSAIELKLRTMTGDTTPNPTIVIPAPKVNKLQRAIFYYADLVGTLVGVAILIIVVVVWLSIGAVLSFNSNWWLLIGTYAGLVGLNDGFVLRNVQFQLNAYENGAFEEANLEDLSVFAGIGLPDAATDRIQDNSFSHRLSAKMGIICAHEITVVLGVVLIFGLIAGASAMKWSITGQLLANVPPSIIESFFMVILITGHNLADSSRRADLQNMYLRRLKLLAYLDRLELSTHDQSRGCNVSEANK</sequence>
<feature type="transmembrane region" description="Helical" evidence="1">
    <location>
        <begin position="299"/>
        <end position="323"/>
    </location>
</feature>
<evidence type="ECO:0000313" key="2">
    <source>
        <dbReference type="EMBL" id="KAK5628818.1"/>
    </source>
</evidence>
<feature type="transmembrane region" description="Helical" evidence="1">
    <location>
        <begin position="194"/>
        <end position="214"/>
    </location>
</feature>
<dbReference type="AlphaFoldDB" id="A0AAN7UJC7"/>
<gene>
    <name evidence="2" type="ORF">RRF57_004533</name>
</gene>
<feature type="transmembrane region" description="Helical" evidence="1">
    <location>
        <begin position="226"/>
        <end position="246"/>
    </location>
</feature>
<protein>
    <recommendedName>
        <fullName evidence="4">Low affinity iron permease</fullName>
    </recommendedName>
</protein>
<keyword evidence="3" id="KW-1185">Reference proteome</keyword>
<feature type="transmembrane region" description="Helical" evidence="1">
    <location>
        <begin position="406"/>
        <end position="428"/>
    </location>
</feature>
<dbReference type="Proteomes" id="UP001305414">
    <property type="component" value="Unassembled WGS sequence"/>
</dbReference>
<dbReference type="Pfam" id="PF04120">
    <property type="entry name" value="Iron_permease"/>
    <property type="match status" value="2"/>
</dbReference>
<keyword evidence="1" id="KW-0472">Membrane</keyword>
<reference evidence="2 3" key="1">
    <citation type="submission" date="2023-10" db="EMBL/GenBank/DDBJ databases">
        <title>Draft genome sequence of Xylaria bambusicola isolate GMP-LS, the root and basal stem rot pathogen of sugarcane in Indonesia.</title>
        <authorList>
            <person name="Selvaraj P."/>
            <person name="Muralishankar V."/>
            <person name="Muruganantham S."/>
            <person name="Sp S."/>
            <person name="Haryani S."/>
            <person name="Lau K.J.X."/>
            <person name="Naqvi N.I."/>
        </authorList>
    </citation>
    <scope>NUCLEOTIDE SEQUENCE [LARGE SCALE GENOMIC DNA]</scope>
    <source>
        <strain evidence="2">GMP-LS</strain>
    </source>
</reference>
<accession>A0AAN7UJC7</accession>
<keyword evidence="1" id="KW-1133">Transmembrane helix</keyword>
<feature type="transmembrane region" description="Helical" evidence="1">
    <location>
        <begin position="102"/>
        <end position="121"/>
    </location>
</feature>
<proteinExistence type="predicted"/>
<keyword evidence="1" id="KW-0812">Transmembrane</keyword>
<evidence type="ECO:0008006" key="4">
    <source>
        <dbReference type="Google" id="ProtNLM"/>
    </source>
</evidence>
<comment type="caution">
    <text evidence="2">The sequence shown here is derived from an EMBL/GenBank/DDBJ whole genome shotgun (WGS) entry which is preliminary data.</text>
</comment>
<evidence type="ECO:0000313" key="3">
    <source>
        <dbReference type="Proteomes" id="UP001305414"/>
    </source>
</evidence>
<feature type="transmembrane region" description="Helical" evidence="1">
    <location>
        <begin position="78"/>
        <end position="96"/>
    </location>
</feature>
<dbReference type="InterPro" id="IPR007251">
    <property type="entry name" value="Iron_permease_Fet4"/>
</dbReference>
<organism evidence="2 3">
    <name type="scientific">Xylaria bambusicola</name>
    <dbReference type="NCBI Taxonomy" id="326684"/>
    <lineage>
        <taxon>Eukaryota</taxon>
        <taxon>Fungi</taxon>
        <taxon>Dikarya</taxon>
        <taxon>Ascomycota</taxon>
        <taxon>Pezizomycotina</taxon>
        <taxon>Sordariomycetes</taxon>
        <taxon>Xylariomycetidae</taxon>
        <taxon>Xylariales</taxon>
        <taxon>Xylariaceae</taxon>
        <taxon>Xylaria</taxon>
    </lineage>
</organism>
<feature type="transmembrane region" description="Helical" evidence="1">
    <location>
        <begin position="335"/>
        <end position="354"/>
    </location>
</feature>
<dbReference type="GO" id="GO:0055085">
    <property type="term" value="P:transmembrane transport"/>
    <property type="evidence" value="ECO:0007669"/>
    <property type="project" value="InterPro"/>
</dbReference>
<name>A0AAN7UJC7_9PEZI</name>
<evidence type="ECO:0000256" key="1">
    <source>
        <dbReference type="SAM" id="Phobius"/>
    </source>
</evidence>
<dbReference type="EMBL" id="JAWHQM010000009">
    <property type="protein sequence ID" value="KAK5628818.1"/>
    <property type="molecule type" value="Genomic_DNA"/>
</dbReference>
<feature type="transmembrane region" description="Helical" evidence="1">
    <location>
        <begin position="448"/>
        <end position="465"/>
    </location>
</feature>